<reference evidence="2 3" key="1">
    <citation type="submission" date="2024-06" db="EMBL/GenBank/DDBJ databases">
        <title>Complete genome of Phlyctema vagabunda strain 19-DSS-EL-015.</title>
        <authorList>
            <person name="Fiorenzani C."/>
        </authorList>
    </citation>
    <scope>NUCLEOTIDE SEQUENCE [LARGE SCALE GENOMIC DNA]</scope>
    <source>
        <strain evidence="2 3">19-DSS-EL-015</strain>
    </source>
</reference>
<comment type="caution">
    <text evidence="2">The sequence shown here is derived from an EMBL/GenBank/DDBJ whole genome shotgun (WGS) entry which is preliminary data.</text>
</comment>
<keyword evidence="3" id="KW-1185">Reference proteome</keyword>
<protein>
    <submittedName>
        <fullName evidence="2">Uncharacterized protein</fullName>
    </submittedName>
</protein>
<name>A0ABR4PH39_9HELO</name>
<sequence length="44" mass="5094">MLWCRGERREERGERRDWGGEVEGGLGGRSTKYVVDVFPQPSRV</sequence>
<dbReference type="Proteomes" id="UP001629113">
    <property type="component" value="Unassembled WGS sequence"/>
</dbReference>
<feature type="compositionally biased region" description="Basic and acidic residues" evidence="1">
    <location>
        <begin position="1"/>
        <end position="19"/>
    </location>
</feature>
<evidence type="ECO:0000256" key="1">
    <source>
        <dbReference type="SAM" id="MobiDB-lite"/>
    </source>
</evidence>
<feature type="region of interest" description="Disordered" evidence="1">
    <location>
        <begin position="1"/>
        <end position="23"/>
    </location>
</feature>
<evidence type="ECO:0000313" key="3">
    <source>
        <dbReference type="Proteomes" id="UP001629113"/>
    </source>
</evidence>
<organism evidence="2 3">
    <name type="scientific">Phlyctema vagabunda</name>
    <dbReference type="NCBI Taxonomy" id="108571"/>
    <lineage>
        <taxon>Eukaryota</taxon>
        <taxon>Fungi</taxon>
        <taxon>Dikarya</taxon>
        <taxon>Ascomycota</taxon>
        <taxon>Pezizomycotina</taxon>
        <taxon>Leotiomycetes</taxon>
        <taxon>Helotiales</taxon>
        <taxon>Dermateaceae</taxon>
        <taxon>Phlyctema</taxon>
    </lineage>
</organism>
<gene>
    <name evidence="2" type="ORF">PVAG01_06808</name>
</gene>
<dbReference type="EMBL" id="JBFCZG010000005">
    <property type="protein sequence ID" value="KAL3422652.1"/>
    <property type="molecule type" value="Genomic_DNA"/>
</dbReference>
<accession>A0ABR4PH39</accession>
<evidence type="ECO:0000313" key="2">
    <source>
        <dbReference type="EMBL" id="KAL3422652.1"/>
    </source>
</evidence>
<proteinExistence type="predicted"/>